<comment type="caution">
    <text evidence="1">The sequence shown here is derived from an EMBL/GenBank/DDBJ whole genome shotgun (WGS) entry which is preliminary data.</text>
</comment>
<dbReference type="Proteomes" id="UP000014975">
    <property type="component" value="Unassembled WGS sequence"/>
</dbReference>
<protein>
    <recommendedName>
        <fullName evidence="3">Pancreas/duodenum homeobox protein 1</fullName>
    </recommendedName>
</protein>
<dbReference type="PATRIC" id="fig|1121439.3.peg.1333"/>
<organism evidence="1 2">
    <name type="scientific">Alkalidesulfovibrio alkalitolerans DSM 16529</name>
    <dbReference type="NCBI Taxonomy" id="1121439"/>
    <lineage>
        <taxon>Bacteria</taxon>
        <taxon>Pseudomonadati</taxon>
        <taxon>Thermodesulfobacteriota</taxon>
        <taxon>Desulfovibrionia</taxon>
        <taxon>Desulfovibrionales</taxon>
        <taxon>Desulfovibrionaceae</taxon>
        <taxon>Alkalidesulfovibrio</taxon>
    </lineage>
</organism>
<evidence type="ECO:0000313" key="2">
    <source>
        <dbReference type="Proteomes" id="UP000014975"/>
    </source>
</evidence>
<name>S7TCG3_9BACT</name>
<dbReference type="eggNOG" id="ENOG5032SN5">
    <property type="taxonomic scope" value="Bacteria"/>
</dbReference>
<dbReference type="AlphaFoldDB" id="S7TCG3"/>
<dbReference type="EMBL" id="ATHI01000012">
    <property type="protein sequence ID" value="EPR34321.1"/>
    <property type="molecule type" value="Genomic_DNA"/>
</dbReference>
<evidence type="ECO:0008006" key="3">
    <source>
        <dbReference type="Google" id="ProtNLM"/>
    </source>
</evidence>
<accession>S7TCG3</accession>
<evidence type="ECO:0000313" key="1">
    <source>
        <dbReference type="EMBL" id="EPR34321.1"/>
    </source>
</evidence>
<dbReference type="OrthoDB" id="5457758at2"/>
<keyword evidence="2" id="KW-1185">Reference proteome</keyword>
<proteinExistence type="predicted"/>
<dbReference type="RefSeq" id="WP_020886783.1">
    <property type="nucleotide sequence ID" value="NZ_ATHI01000012.1"/>
</dbReference>
<dbReference type="STRING" id="1121439.dsat_2818"/>
<reference evidence="1 2" key="1">
    <citation type="journal article" date="2013" name="Genome Announc.">
        <title>Draft genome sequences for three mercury-methylating, sulfate-reducing bacteria.</title>
        <authorList>
            <person name="Brown S.D."/>
            <person name="Hurt R.A.Jr."/>
            <person name="Gilmour C.C."/>
            <person name="Elias D.A."/>
        </authorList>
    </citation>
    <scope>NUCLEOTIDE SEQUENCE [LARGE SCALE GENOMIC DNA]</scope>
    <source>
        <strain evidence="1 2">DSM 16529</strain>
    </source>
</reference>
<gene>
    <name evidence="1" type="ORF">dsat_2818</name>
</gene>
<sequence length="130" mass="13975">MSNDPSAAFTPDALARLFPADRADAFFEALFGDAEEGSYDISLAYLGASNGDLRFEFRLTQRPGKCLKCSLTYGLPQVFSRHPVIGVAKLAREAMAMIHGEGAEAAFTLGQTRTVNAALHAIPLTVRRVG</sequence>